<feature type="transmembrane region" description="Helical" evidence="1">
    <location>
        <begin position="33"/>
        <end position="53"/>
    </location>
</feature>
<dbReference type="WBParaSite" id="PEQ_0000440001-mRNA-1">
    <property type="protein sequence ID" value="PEQ_0000440001-mRNA-1"/>
    <property type="gene ID" value="PEQ_0000440001"/>
</dbReference>
<feature type="transmembrane region" description="Helical" evidence="1">
    <location>
        <begin position="65"/>
        <end position="88"/>
    </location>
</feature>
<protein>
    <submittedName>
        <fullName evidence="3">Uncharacterized protein</fullName>
    </submittedName>
</protein>
<name>A0A914RDL6_PAREQ</name>
<keyword evidence="1" id="KW-1133">Transmembrane helix</keyword>
<dbReference type="AlphaFoldDB" id="A0A914RDL6"/>
<sequence>MIFRTAISISPKLACPIFERVAPFIFKVQKRRFWNMLEHFQVGVALAFVSSLMSKEVFPDAICSVLKATGTVHFIFISTLYFVKMLRLQITKSELRRQRFLFTAVGISVVLVAIPHSILLLNEWGIVTVSSVIRGKVRDYDYREHGDFM</sequence>
<reference evidence="3" key="1">
    <citation type="submission" date="2022-11" db="UniProtKB">
        <authorList>
            <consortium name="WormBaseParasite"/>
        </authorList>
    </citation>
    <scope>IDENTIFICATION</scope>
</reference>
<keyword evidence="1" id="KW-0812">Transmembrane</keyword>
<proteinExistence type="predicted"/>
<evidence type="ECO:0000256" key="1">
    <source>
        <dbReference type="SAM" id="Phobius"/>
    </source>
</evidence>
<accession>A0A914RDL6</accession>
<feature type="transmembrane region" description="Helical" evidence="1">
    <location>
        <begin position="100"/>
        <end position="121"/>
    </location>
</feature>
<evidence type="ECO:0000313" key="2">
    <source>
        <dbReference type="Proteomes" id="UP000887564"/>
    </source>
</evidence>
<keyword evidence="1" id="KW-0472">Membrane</keyword>
<dbReference type="Proteomes" id="UP000887564">
    <property type="component" value="Unplaced"/>
</dbReference>
<evidence type="ECO:0000313" key="3">
    <source>
        <dbReference type="WBParaSite" id="PEQ_0000440001-mRNA-1"/>
    </source>
</evidence>
<organism evidence="2 3">
    <name type="scientific">Parascaris equorum</name>
    <name type="common">Equine roundworm</name>
    <dbReference type="NCBI Taxonomy" id="6256"/>
    <lineage>
        <taxon>Eukaryota</taxon>
        <taxon>Metazoa</taxon>
        <taxon>Ecdysozoa</taxon>
        <taxon>Nematoda</taxon>
        <taxon>Chromadorea</taxon>
        <taxon>Rhabditida</taxon>
        <taxon>Spirurina</taxon>
        <taxon>Ascaridomorpha</taxon>
        <taxon>Ascaridoidea</taxon>
        <taxon>Ascarididae</taxon>
        <taxon>Parascaris</taxon>
    </lineage>
</organism>
<keyword evidence="2" id="KW-1185">Reference proteome</keyword>